<dbReference type="GO" id="GO:0051536">
    <property type="term" value="F:iron-sulfur cluster binding"/>
    <property type="evidence" value="ECO:0007669"/>
    <property type="project" value="UniProtKB-KW"/>
</dbReference>
<evidence type="ECO:0000256" key="2">
    <source>
        <dbReference type="ARBA" id="ARBA00023004"/>
    </source>
</evidence>
<protein>
    <recommendedName>
        <fullName evidence="5">Radical SAM core domain-containing protein</fullName>
    </recommendedName>
</protein>
<proteinExistence type="predicted"/>
<dbReference type="EMBL" id="LAZR01001506">
    <property type="protein sequence ID" value="KKN43512.1"/>
    <property type="molecule type" value="Genomic_DNA"/>
</dbReference>
<sequence length="472" mass="54515">MSELNSTVIKEAKRWMLENKGTSIKEDTGFYCSPRISSEIVDCSMPMTFDHYNFCSLGCIYCFAYVFKSNNPSVKEQVGLQPVNWKKQIAAMEGKTKRGRGSLFYKHFYEKRFLLHWGGLADPFCNFESKNSVGLKLIRALGHNSYPTLFSFKGDTIFKAPYIKTFEHYAHQQNFAFQISIITNSDELSQKVEIGVPNTSRRLEAMKLLSDMGYYTILRLRPFIIGVSEEGLDELLDRSYRAGARGVSMEFFAMDSRANLGMRKRHEWLAQIIGVDNLEEYFRILSPSERGGYMRLNRLVKEAYVRQVYEFCIKHGMVFACSDPDFKELNTSGSCCAMPDNFEKNPELQNWTRSQLTYHVKEARKAYHKNGELRDFYFGEVYGNESYLDEVGFASDHVSTVGEPTAIVNIRTQRNILQDKWNNLRSPANPRNYLHGKVMPISTLDKEGNLVYRYNPSEYEGRWVKEGVDLTK</sequence>
<dbReference type="InterPro" id="IPR040086">
    <property type="entry name" value="MJ0683-like"/>
</dbReference>
<keyword evidence="2" id="KW-0408">Iron</keyword>
<keyword evidence="3" id="KW-0411">Iron-sulfur</keyword>
<evidence type="ECO:0000313" key="4">
    <source>
        <dbReference type="EMBL" id="KKN43512.1"/>
    </source>
</evidence>
<dbReference type="InterPro" id="IPR007197">
    <property type="entry name" value="rSAM"/>
</dbReference>
<dbReference type="GO" id="GO:0003824">
    <property type="term" value="F:catalytic activity"/>
    <property type="evidence" value="ECO:0007669"/>
    <property type="project" value="InterPro"/>
</dbReference>
<dbReference type="PANTHER" id="PTHR43432">
    <property type="entry name" value="SLR0285 PROTEIN"/>
    <property type="match status" value="1"/>
</dbReference>
<comment type="caution">
    <text evidence="4">The sequence shown here is derived from an EMBL/GenBank/DDBJ whole genome shotgun (WGS) entry which is preliminary data.</text>
</comment>
<dbReference type="AlphaFoldDB" id="A0A0F9R2U0"/>
<name>A0A0F9R2U0_9ZZZZ</name>
<reference evidence="4" key="1">
    <citation type="journal article" date="2015" name="Nature">
        <title>Complex archaea that bridge the gap between prokaryotes and eukaryotes.</title>
        <authorList>
            <person name="Spang A."/>
            <person name="Saw J.H."/>
            <person name="Jorgensen S.L."/>
            <person name="Zaremba-Niedzwiedzka K."/>
            <person name="Martijn J."/>
            <person name="Lind A.E."/>
            <person name="van Eijk R."/>
            <person name="Schleper C."/>
            <person name="Guy L."/>
            <person name="Ettema T.J."/>
        </authorList>
    </citation>
    <scope>NUCLEOTIDE SEQUENCE</scope>
</reference>
<dbReference type="SFLD" id="SFLDG01084">
    <property type="entry name" value="Uncharacterised_Radical_SAM_Su"/>
    <property type="match status" value="1"/>
</dbReference>
<dbReference type="PANTHER" id="PTHR43432:SF3">
    <property type="entry name" value="SLR0285 PROTEIN"/>
    <property type="match status" value="1"/>
</dbReference>
<dbReference type="SFLD" id="SFLDS00029">
    <property type="entry name" value="Radical_SAM"/>
    <property type="match status" value="1"/>
</dbReference>
<organism evidence="4">
    <name type="scientific">marine sediment metagenome</name>
    <dbReference type="NCBI Taxonomy" id="412755"/>
    <lineage>
        <taxon>unclassified sequences</taxon>
        <taxon>metagenomes</taxon>
        <taxon>ecological metagenomes</taxon>
    </lineage>
</organism>
<dbReference type="Gene3D" id="3.80.30.30">
    <property type="match status" value="1"/>
</dbReference>
<evidence type="ECO:0000256" key="3">
    <source>
        <dbReference type="ARBA" id="ARBA00023014"/>
    </source>
</evidence>
<evidence type="ECO:0000256" key="1">
    <source>
        <dbReference type="ARBA" id="ARBA00022723"/>
    </source>
</evidence>
<accession>A0A0F9R2U0</accession>
<gene>
    <name evidence="4" type="ORF">LCGC14_0702350</name>
</gene>
<evidence type="ECO:0008006" key="5">
    <source>
        <dbReference type="Google" id="ProtNLM"/>
    </source>
</evidence>
<dbReference type="GO" id="GO:0046872">
    <property type="term" value="F:metal ion binding"/>
    <property type="evidence" value="ECO:0007669"/>
    <property type="project" value="UniProtKB-KW"/>
</dbReference>
<keyword evidence="1" id="KW-0479">Metal-binding</keyword>